<dbReference type="InterPro" id="IPR003137">
    <property type="entry name" value="PA_domain"/>
</dbReference>
<evidence type="ECO:0000256" key="4">
    <source>
        <dbReference type="ARBA" id="ARBA00022670"/>
    </source>
</evidence>
<dbReference type="Gene3D" id="3.40.50.200">
    <property type="entry name" value="Peptidase S8/S53 domain"/>
    <property type="match status" value="1"/>
</dbReference>
<dbReference type="InterPro" id="IPR036852">
    <property type="entry name" value="Peptidase_S8/S53_dom_sf"/>
</dbReference>
<dbReference type="InterPro" id="IPR010259">
    <property type="entry name" value="S8pro/Inhibitor_I9"/>
</dbReference>
<dbReference type="Gene3D" id="3.50.30.30">
    <property type="match status" value="1"/>
</dbReference>
<dbReference type="PRINTS" id="PR00723">
    <property type="entry name" value="SUBTILISIN"/>
</dbReference>
<evidence type="ECO:0000256" key="7">
    <source>
        <dbReference type="ARBA" id="ARBA00022825"/>
    </source>
</evidence>
<dbReference type="InterPro" id="IPR037045">
    <property type="entry name" value="S8pro/Inhibitor_I9_sf"/>
</dbReference>
<protein>
    <submittedName>
        <fullName evidence="15">Peptidase inhibitor I9</fullName>
    </submittedName>
</protein>
<evidence type="ECO:0000256" key="6">
    <source>
        <dbReference type="ARBA" id="ARBA00022801"/>
    </source>
</evidence>
<evidence type="ECO:0000256" key="9">
    <source>
        <dbReference type="PROSITE-ProRule" id="PRU01240"/>
    </source>
</evidence>
<comment type="similarity">
    <text evidence="1 9 10">Belongs to the peptidase S8 family.</text>
</comment>
<evidence type="ECO:0000256" key="5">
    <source>
        <dbReference type="ARBA" id="ARBA00022729"/>
    </source>
</evidence>
<accession>A0A1I2M7E7</accession>
<evidence type="ECO:0000313" key="16">
    <source>
        <dbReference type="Proteomes" id="UP000198661"/>
    </source>
</evidence>
<dbReference type="OrthoDB" id="9798386at2"/>
<feature type="chain" id="PRO_5011716027" evidence="11">
    <location>
        <begin position="29"/>
        <end position="723"/>
    </location>
</feature>
<dbReference type="PROSITE" id="PS00138">
    <property type="entry name" value="SUBTILASE_SER"/>
    <property type="match status" value="1"/>
</dbReference>
<evidence type="ECO:0000259" key="14">
    <source>
        <dbReference type="Pfam" id="PF05922"/>
    </source>
</evidence>
<dbReference type="AlphaFoldDB" id="A0A1I2M7E7"/>
<dbReference type="Pfam" id="PF00082">
    <property type="entry name" value="Peptidase_S8"/>
    <property type="match status" value="1"/>
</dbReference>
<feature type="active site" description="Charge relay system" evidence="8 9">
    <location>
        <position position="181"/>
    </location>
</feature>
<dbReference type="SUPFAM" id="SSF52743">
    <property type="entry name" value="Subtilisin-like"/>
    <property type="match status" value="1"/>
</dbReference>
<keyword evidence="6 9" id="KW-0378">Hydrolase</keyword>
<dbReference type="Gene3D" id="2.60.40.2310">
    <property type="match status" value="1"/>
</dbReference>
<keyword evidence="3" id="KW-0964">Secreted</keyword>
<dbReference type="PROSITE" id="PS00136">
    <property type="entry name" value="SUBTILASE_ASP"/>
    <property type="match status" value="1"/>
</dbReference>
<evidence type="ECO:0000313" key="15">
    <source>
        <dbReference type="EMBL" id="SFF85111.1"/>
    </source>
</evidence>
<dbReference type="RefSeq" id="WP_092036628.1">
    <property type="nucleotide sequence ID" value="NZ_FOOK01000006.1"/>
</dbReference>
<evidence type="ECO:0000256" key="1">
    <source>
        <dbReference type="ARBA" id="ARBA00011073"/>
    </source>
</evidence>
<feature type="domain" description="Peptidase S8/S53" evidence="12">
    <location>
        <begin position="172"/>
        <end position="600"/>
    </location>
</feature>
<dbReference type="SMR" id="A0A1I2M7E7"/>
<dbReference type="GO" id="GO:0004252">
    <property type="term" value="F:serine-type endopeptidase activity"/>
    <property type="evidence" value="ECO:0007669"/>
    <property type="project" value="UniProtKB-UniRule"/>
</dbReference>
<dbReference type="InterPro" id="IPR015500">
    <property type="entry name" value="Peptidase_S8_subtilisin-rel"/>
</dbReference>
<dbReference type="InterPro" id="IPR023828">
    <property type="entry name" value="Peptidase_S8_Ser-AS"/>
</dbReference>
<evidence type="ECO:0000259" key="12">
    <source>
        <dbReference type="Pfam" id="PF00082"/>
    </source>
</evidence>
<dbReference type="SUPFAM" id="SSF52025">
    <property type="entry name" value="PA domain"/>
    <property type="match status" value="1"/>
</dbReference>
<dbReference type="PANTHER" id="PTHR43806">
    <property type="entry name" value="PEPTIDASE S8"/>
    <property type="match status" value="1"/>
</dbReference>
<dbReference type="InterPro" id="IPR022398">
    <property type="entry name" value="Peptidase_S8_His-AS"/>
</dbReference>
<feature type="domain" description="PA" evidence="13">
    <location>
        <begin position="400"/>
        <end position="485"/>
    </location>
</feature>
<dbReference type="InterPro" id="IPR023827">
    <property type="entry name" value="Peptidase_S8_Asp-AS"/>
</dbReference>
<dbReference type="InterPro" id="IPR000209">
    <property type="entry name" value="Peptidase_S8/S53_dom"/>
</dbReference>
<dbReference type="PROSITE" id="PS51892">
    <property type="entry name" value="SUBTILASE"/>
    <property type="match status" value="1"/>
</dbReference>
<evidence type="ECO:0000256" key="3">
    <source>
        <dbReference type="ARBA" id="ARBA00022525"/>
    </source>
</evidence>
<sequence>MRRHFQLLVVLCLSVLIAFSGMASPALARVNPADAPEKGDSGGEDYYYVQLESPPVASYEGGIEGLKATRPEEGKKLNVQSAATRSYAKHLEEERQDLKSWMKKNAPKAKVVLEYQLTMNGLAVKADKETAKKLAKGPGVKKVVKSISYRPAMNASHGIINDAPAWKAGYNGSGVKVAVIDTGIDPDHPFLKDPSLPVPEGYPKGDERFTSNKVIVARVYSPDVKGTPDDPTPEDLNGHGTHVAGTIAGVSGYVDPQGRAKSPLSGVAPKAYLGNYNVFPCEDCSAESIYIAKAVEDAVRDGMDVANLSLGGTAEPGFDLLAEVVNAASDAGMTMVIAAGNEGPGPQTVASPGTADEAITVAAVSNKHFFGFPITVNLDGEEKTLPAGTSDPGGQVTSRVEAPLAVVPDGDGKACSGIAGDLTGKIAVIHRGDCTFTEKALAAQQKGAVGVILINNSPGDPTAMLVEEIVTIPVVMVSMEDGQAILEAQNASAVLEPRQVEEFETDNDRLIAQFSSRGPTVNMTLKPDVAAVGVNVYSSVPGGELASYNGTSMATPHVAGAAALLKQAHPDWTPREIKAALMGTAKDPASDPLPLEVGAGIIDVGAALKPVAMADPASLSFKEVPLKPEKGKGKGKGKKDAEVALQVTLKNTTGSNQVYRISADSKNVQVSKKTLPVQRGKTAQFTVTPLTKGKQAGQDVQGYIVIQAKDGKSIRIPYHFRVK</sequence>
<feature type="signal peptide" evidence="11">
    <location>
        <begin position="1"/>
        <end position="28"/>
    </location>
</feature>
<keyword evidence="7 9" id="KW-0720">Serine protease</keyword>
<dbReference type="Pfam" id="PF05922">
    <property type="entry name" value="Inhibitor_I9"/>
    <property type="match status" value="1"/>
</dbReference>
<reference evidence="15 16" key="1">
    <citation type="submission" date="2016-10" db="EMBL/GenBank/DDBJ databases">
        <authorList>
            <person name="de Groot N.N."/>
        </authorList>
    </citation>
    <scope>NUCLEOTIDE SEQUENCE [LARGE SCALE GENOMIC DNA]</scope>
    <source>
        <strain evidence="15 16">DSM 44945</strain>
    </source>
</reference>
<dbReference type="InterPro" id="IPR034213">
    <property type="entry name" value="S8_Vpr-like"/>
</dbReference>
<feature type="domain" description="Inhibitor I9" evidence="14">
    <location>
        <begin position="84"/>
        <end position="150"/>
    </location>
</feature>
<dbReference type="PANTHER" id="PTHR43806:SF11">
    <property type="entry name" value="CEREVISIN-RELATED"/>
    <property type="match status" value="1"/>
</dbReference>
<feature type="active site" description="Charge relay system" evidence="8 9">
    <location>
        <position position="552"/>
    </location>
</feature>
<dbReference type="CDD" id="cd07474">
    <property type="entry name" value="Peptidases_S8_subtilisin_Vpr-like"/>
    <property type="match status" value="1"/>
</dbReference>
<dbReference type="Pfam" id="PF02225">
    <property type="entry name" value="PA"/>
    <property type="match status" value="1"/>
</dbReference>
<name>A0A1I2M7E7_9BACL</name>
<dbReference type="GO" id="GO:0006508">
    <property type="term" value="P:proteolysis"/>
    <property type="evidence" value="ECO:0007669"/>
    <property type="project" value="UniProtKB-KW"/>
</dbReference>
<dbReference type="STRING" id="201973.SAMN04488025_106144"/>
<keyword evidence="2" id="KW-0134">Cell wall</keyword>
<feature type="active site" description="Charge relay system" evidence="8 9">
    <location>
        <position position="239"/>
    </location>
</feature>
<evidence type="ECO:0000256" key="10">
    <source>
        <dbReference type="RuleBase" id="RU003355"/>
    </source>
</evidence>
<gene>
    <name evidence="15" type="ORF">SAMN04488025_106144</name>
</gene>
<evidence type="ECO:0000256" key="2">
    <source>
        <dbReference type="ARBA" id="ARBA00022512"/>
    </source>
</evidence>
<organism evidence="15 16">
    <name type="scientific">Planifilum fulgidum</name>
    <dbReference type="NCBI Taxonomy" id="201973"/>
    <lineage>
        <taxon>Bacteria</taxon>
        <taxon>Bacillati</taxon>
        <taxon>Bacillota</taxon>
        <taxon>Bacilli</taxon>
        <taxon>Bacillales</taxon>
        <taxon>Thermoactinomycetaceae</taxon>
        <taxon>Planifilum</taxon>
    </lineage>
</organism>
<dbReference type="InterPro" id="IPR050131">
    <property type="entry name" value="Peptidase_S8_subtilisin-like"/>
</dbReference>
<keyword evidence="16" id="KW-1185">Reference proteome</keyword>
<evidence type="ECO:0000256" key="8">
    <source>
        <dbReference type="PIRSR" id="PIRSR615500-1"/>
    </source>
</evidence>
<dbReference type="Proteomes" id="UP000198661">
    <property type="component" value="Unassembled WGS sequence"/>
</dbReference>
<dbReference type="InterPro" id="IPR046450">
    <property type="entry name" value="PA_dom_sf"/>
</dbReference>
<keyword evidence="5 11" id="KW-0732">Signal</keyword>
<dbReference type="EMBL" id="FOOK01000006">
    <property type="protein sequence ID" value="SFF85111.1"/>
    <property type="molecule type" value="Genomic_DNA"/>
</dbReference>
<keyword evidence="4 9" id="KW-0645">Protease</keyword>
<evidence type="ECO:0000256" key="11">
    <source>
        <dbReference type="SAM" id="SignalP"/>
    </source>
</evidence>
<dbReference type="PROSITE" id="PS00137">
    <property type="entry name" value="SUBTILASE_HIS"/>
    <property type="match status" value="1"/>
</dbReference>
<proteinExistence type="inferred from homology"/>
<evidence type="ECO:0000259" key="13">
    <source>
        <dbReference type="Pfam" id="PF02225"/>
    </source>
</evidence>
<dbReference type="Gene3D" id="3.30.70.80">
    <property type="entry name" value="Peptidase S8 propeptide/proteinase inhibitor I9"/>
    <property type="match status" value="1"/>
</dbReference>